<protein>
    <recommendedName>
        <fullName evidence="2">Calcineurin-like phosphoesterase domain-containing protein</fullName>
    </recommendedName>
</protein>
<dbReference type="Pfam" id="PF00149">
    <property type="entry name" value="Metallophos"/>
    <property type="match status" value="1"/>
</dbReference>
<feature type="region of interest" description="Disordered" evidence="1">
    <location>
        <begin position="15"/>
        <end position="37"/>
    </location>
</feature>
<evidence type="ECO:0000313" key="3">
    <source>
        <dbReference type="EMBL" id="AKF09313.1"/>
    </source>
</evidence>
<accession>A0A0F6YKM1</accession>
<dbReference type="EMBL" id="CP011125">
    <property type="protein sequence ID" value="AKF09313.1"/>
    <property type="molecule type" value="Genomic_DNA"/>
</dbReference>
<dbReference type="InterPro" id="IPR004843">
    <property type="entry name" value="Calcineurin-like_PHP"/>
</dbReference>
<dbReference type="PANTHER" id="PTHR43143">
    <property type="entry name" value="METALLOPHOSPHOESTERASE, CALCINEURIN SUPERFAMILY"/>
    <property type="match status" value="1"/>
</dbReference>
<dbReference type="PANTHER" id="PTHR43143:SF1">
    <property type="entry name" value="SERINE_THREONINE-PROTEIN PHOSPHATASE CPPED1"/>
    <property type="match status" value="1"/>
</dbReference>
<dbReference type="Proteomes" id="UP000034883">
    <property type="component" value="Chromosome"/>
</dbReference>
<evidence type="ECO:0000313" key="4">
    <source>
        <dbReference type="Proteomes" id="UP000034883"/>
    </source>
</evidence>
<dbReference type="Gene3D" id="3.60.21.10">
    <property type="match status" value="1"/>
</dbReference>
<dbReference type="InterPro" id="IPR029052">
    <property type="entry name" value="Metallo-depent_PP-like"/>
</dbReference>
<sequence>MASLLLVACGSADARTEPDAATPATDSGPQRPPDPLRMRIELPPLDCSRENCFQVVLLSDPHVIDEWYTGPENGELDTASILAANERLVGARDRIHALDMPIARAFVLGDVIHEYNSLDPMFYYEPSNLTAHDIVADVLETFEMPVHLALGNHDYFVPEMPREFVHELFRDKLGLERTYYSVDHRGFRFIVLDSQLGDTWDAASARFDTHYGSFGEAQLRWLDEQLAEGLPSFVMFHHHPLVLAEGELDDADFADIHAVLGRHENVLVALSGHLHRWFNHQRRYGSWHVTLGSTRYDEDAFWVIRCDTESGEFDLLNPDTAVWGSVDSLPYPR</sequence>
<reference evidence="3 4" key="1">
    <citation type="submission" date="2015-03" db="EMBL/GenBank/DDBJ databases">
        <title>Genome assembly of Sandaracinus amylolyticus DSM 53668.</title>
        <authorList>
            <person name="Sharma G."/>
            <person name="Subramanian S."/>
        </authorList>
    </citation>
    <scope>NUCLEOTIDE SEQUENCE [LARGE SCALE GENOMIC DNA]</scope>
    <source>
        <strain evidence="3 4">DSM 53668</strain>
    </source>
</reference>
<dbReference type="InterPro" id="IPR051918">
    <property type="entry name" value="STPP_CPPED1"/>
</dbReference>
<dbReference type="STRING" id="927083.DB32_006462"/>
<dbReference type="KEGG" id="samy:DB32_006462"/>
<gene>
    <name evidence="3" type="ORF">DB32_006462</name>
</gene>
<keyword evidence="4" id="KW-1185">Reference proteome</keyword>
<proteinExistence type="predicted"/>
<organism evidence="3 4">
    <name type="scientific">Sandaracinus amylolyticus</name>
    <dbReference type="NCBI Taxonomy" id="927083"/>
    <lineage>
        <taxon>Bacteria</taxon>
        <taxon>Pseudomonadati</taxon>
        <taxon>Myxococcota</taxon>
        <taxon>Polyangia</taxon>
        <taxon>Polyangiales</taxon>
        <taxon>Sandaracinaceae</taxon>
        <taxon>Sandaracinus</taxon>
    </lineage>
</organism>
<evidence type="ECO:0000259" key="2">
    <source>
        <dbReference type="Pfam" id="PF00149"/>
    </source>
</evidence>
<dbReference type="RefSeq" id="WP_053236371.1">
    <property type="nucleotide sequence ID" value="NZ_CP011125.1"/>
</dbReference>
<feature type="domain" description="Calcineurin-like phosphoesterase" evidence="2">
    <location>
        <begin position="55"/>
        <end position="276"/>
    </location>
</feature>
<dbReference type="AlphaFoldDB" id="A0A0F6YKM1"/>
<dbReference type="SUPFAM" id="SSF56300">
    <property type="entry name" value="Metallo-dependent phosphatases"/>
    <property type="match status" value="1"/>
</dbReference>
<evidence type="ECO:0000256" key="1">
    <source>
        <dbReference type="SAM" id="MobiDB-lite"/>
    </source>
</evidence>
<dbReference type="GO" id="GO:0016787">
    <property type="term" value="F:hydrolase activity"/>
    <property type="evidence" value="ECO:0007669"/>
    <property type="project" value="InterPro"/>
</dbReference>
<name>A0A0F6YKM1_9BACT</name>